<feature type="domain" description="NR LBD" evidence="4">
    <location>
        <begin position="1"/>
        <end position="184"/>
    </location>
</feature>
<dbReference type="PANTHER" id="PTHR45680">
    <property type="entry name" value="NUCLEAR HORMONE RECEPTOR FAMILY"/>
    <property type="match status" value="1"/>
</dbReference>
<dbReference type="WBParaSite" id="Csp11.Scaffold630.g21626.t1">
    <property type="protein sequence ID" value="Csp11.Scaffold630.g21626.t1"/>
    <property type="gene ID" value="Csp11.Scaffold630.g21626"/>
</dbReference>
<protein>
    <submittedName>
        <fullName evidence="6">NR LBD domain-containing protein</fullName>
    </submittedName>
</protein>
<dbReference type="InterPro" id="IPR000536">
    <property type="entry name" value="Nucl_hrmn_rcpt_lig-bd"/>
</dbReference>
<keyword evidence="1" id="KW-0805">Transcription regulation</keyword>
<keyword evidence="3" id="KW-0675">Receptor</keyword>
<evidence type="ECO:0000256" key="2">
    <source>
        <dbReference type="ARBA" id="ARBA00023163"/>
    </source>
</evidence>
<dbReference type="SUPFAM" id="SSF48508">
    <property type="entry name" value="Nuclear receptor ligand-binding domain"/>
    <property type="match status" value="1"/>
</dbReference>
<reference evidence="6" key="1">
    <citation type="submission" date="2016-11" db="UniProtKB">
        <authorList>
            <consortium name="WormBaseParasite"/>
        </authorList>
    </citation>
    <scope>IDENTIFICATION</scope>
</reference>
<accession>A0A1I7V236</accession>
<evidence type="ECO:0000313" key="5">
    <source>
        <dbReference type="Proteomes" id="UP000095282"/>
    </source>
</evidence>
<dbReference type="SMART" id="SM00430">
    <property type="entry name" value="HOLI"/>
    <property type="match status" value="1"/>
</dbReference>
<proteinExistence type="predicted"/>
<dbReference type="Pfam" id="PF00104">
    <property type="entry name" value="Hormone_recep"/>
    <property type="match status" value="1"/>
</dbReference>
<dbReference type="InterPro" id="IPR051152">
    <property type="entry name" value="C.elegans_Orphan_NR"/>
</dbReference>
<evidence type="ECO:0000256" key="3">
    <source>
        <dbReference type="ARBA" id="ARBA00023170"/>
    </source>
</evidence>
<dbReference type="PROSITE" id="PS51843">
    <property type="entry name" value="NR_LBD"/>
    <property type="match status" value="1"/>
</dbReference>
<dbReference type="PANTHER" id="PTHR45680:SF24">
    <property type="entry name" value="NUCLEAR HORMONE RECEPTOR FAMILY-RELATED"/>
    <property type="match status" value="1"/>
</dbReference>
<dbReference type="eggNOG" id="KOG3575">
    <property type="taxonomic scope" value="Eukaryota"/>
</dbReference>
<evidence type="ECO:0000256" key="1">
    <source>
        <dbReference type="ARBA" id="ARBA00023015"/>
    </source>
</evidence>
<dbReference type="Gene3D" id="1.10.565.10">
    <property type="entry name" value="Retinoid X Receptor"/>
    <property type="match status" value="1"/>
</dbReference>
<dbReference type="AlphaFoldDB" id="A0A1I7V236"/>
<dbReference type="InterPro" id="IPR035500">
    <property type="entry name" value="NHR-like_dom_sf"/>
</dbReference>
<dbReference type="Proteomes" id="UP000095282">
    <property type="component" value="Unplaced"/>
</dbReference>
<name>A0A1I7V236_9PELO</name>
<sequence>MQLLQIVWHIWARVNRLIRTALVWKNKPSGLKVLQFCDDYYMEIDNTVFDMSWIANCSFQELMRLFSWEGLSAEMEQMISTLSKLCLTEVEITFMTAQLSFQYAASRFPDTEICDRFQEILANDLHNYYTSQKVQSYAGRLAQMMKLNQGIQKSIRMVRDKVQVARMVDVFILDFSHPEIFVDTGCGA</sequence>
<evidence type="ECO:0000313" key="6">
    <source>
        <dbReference type="WBParaSite" id="Csp11.Scaffold630.g21626.t1"/>
    </source>
</evidence>
<organism evidence="5 6">
    <name type="scientific">Caenorhabditis tropicalis</name>
    <dbReference type="NCBI Taxonomy" id="1561998"/>
    <lineage>
        <taxon>Eukaryota</taxon>
        <taxon>Metazoa</taxon>
        <taxon>Ecdysozoa</taxon>
        <taxon>Nematoda</taxon>
        <taxon>Chromadorea</taxon>
        <taxon>Rhabditida</taxon>
        <taxon>Rhabditina</taxon>
        <taxon>Rhabditomorpha</taxon>
        <taxon>Rhabditoidea</taxon>
        <taxon>Rhabditidae</taxon>
        <taxon>Peloderinae</taxon>
        <taxon>Caenorhabditis</taxon>
    </lineage>
</organism>
<keyword evidence="5" id="KW-1185">Reference proteome</keyword>
<keyword evidence="2" id="KW-0804">Transcription</keyword>
<dbReference type="STRING" id="1561998.A0A1I7V236"/>
<evidence type="ECO:0000259" key="4">
    <source>
        <dbReference type="PROSITE" id="PS51843"/>
    </source>
</evidence>